<proteinExistence type="predicted"/>
<keyword evidence="2" id="KW-1185">Reference proteome</keyword>
<organism evidence="1 2">
    <name type="scientific">Euplotes crassus</name>
    <dbReference type="NCBI Taxonomy" id="5936"/>
    <lineage>
        <taxon>Eukaryota</taxon>
        <taxon>Sar</taxon>
        <taxon>Alveolata</taxon>
        <taxon>Ciliophora</taxon>
        <taxon>Intramacronucleata</taxon>
        <taxon>Spirotrichea</taxon>
        <taxon>Hypotrichia</taxon>
        <taxon>Euplotida</taxon>
        <taxon>Euplotidae</taxon>
        <taxon>Moneuplotes</taxon>
    </lineage>
</organism>
<evidence type="ECO:0000313" key="2">
    <source>
        <dbReference type="Proteomes" id="UP001295684"/>
    </source>
</evidence>
<evidence type="ECO:0000313" key="1">
    <source>
        <dbReference type="EMBL" id="CAI2380899.1"/>
    </source>
</evidence>
<evidence type="ECO:0008006" key="3">
    <source>
        <dbReference type="Google" id="ProtNLM"/>
    </source>
</evidence>
<gene>
    <name evidence="1" type="ORF">ECRASSUSDP1_LOCUS22342</name>
</gene>
<dbReference type="Pfam" id="PF21672">
    <property type="entry name" value="COMM_HN"/>
    <property type="match status" value="1"/>
</dbReference>
<dbReference type="PANTHER" id="PTHR16231:SF4">
    <property type="entry name" value="COMM DOMAIN-CONTAINING PROTEIN 4"/>
    <property type="match status" value="1"/>
</dbReference>
<dbReference type="EMBL" id="CAMPGE010022900">
    <property type="protein sequence ID" value="CAI2380899.1"/>
    <property type="molecule type" value="Genomic_DNA"/>
</dbReference>
<dbReference type="InterPro" id="IPR047155">
    <property type="entry name" value="COMMD4/6/7/8"/>
</dbReference>
<dbReference type="PANTHER" id="PTHR16231">
    <property type="entry name" value="COMM DOMAIN-CONTAINING PROTEIN 4-8 FAMILY MEMBER"/>
    <property type="match status" value="1"/>
</dbReference>
<accession>A0AAD2D4K8</accession>
<comment type="caution">
    <text evidence="1">The sequence shown here is derived from an EMBL/GenBank/DDBJ whole genome shotgun (WGS) entry which is preliminary data.</text>
</comment>
<sequence length="212" mass="23984">MKFEFCGQNECPEWVLAESALLSKVSAIKLKLICAQIIKRIIKDPSYEEAKIYRLCSDCKLTQEEGFCIISILDYIIHSAAKFNVDQEIFSKEIAHLGIPIENVSVIVKIYVDKAKDLRVVKHESLQISTLKDTHIKISHILASSIVGDKEYEPGETREPIGVQINMGLEIEEFPNEPKSKSTRIHNFAVSYDKLAALTAELDNALEMMKEE</sequence>
<dbReference type="Proteomes" id="UP001295684">
    <property type="component" value="Unassembled WGS sequence"/>
</dbReference>
<name>A0AAD2D4K8_EUPCR</name>
<protein>
    <recommendedName>
        <fullName evidence="3">COMM domain-containing protein 4</fullName>
    </recommendedName>
</protein>
<dbReference type="AlphaFoldDB" id="A0AAD2D4K8"/>
<reference evidence="1" key="1">
    <citation type="submission" date="2023-07" db="EMBL/GenBank/DDBJ databases">
        <authorList>
            <consortium name="AG Swart"/>
            <person name="Singh M."/>
            <person name="Singh A."/>
            <person name="Seah K."/>
            <person name="Emmerich C."/>
        </authorList>
    </citation>
    <scope>NUCLEOTIDE SEQUENCE</scope>
    <source>
        <strain evidence="1">DP1</strain>
    </source>
</reference>